<dbReference type="GO" id="GO:0031241">
    <property type="term" value="C:periplasmic side of cell outer membrane"/>
    <property type="evidence" value="ECO:0007669"/>
    <property type="project" value="TreeGrafter"/>
</dbReference>
<gene>
    <name evidence="3" type="ORF">QJT80_14850</name>
</gene>
<dbReference type="PANTHER" id="PTHR38038">
    <property type="entry name" value="PENICILLIN-BINDING PROTEIN ACTIVATOR LPOA"/>
    <property type="match status" value="1"/>
</dbReference>
<dbReference type="AlphaFoldDB" id="A0AA95KF97"/>
<sequence>MKYLYPVILASTLLLQACAPTTTSVVSESVEAEVSDFSTNNFAKDSAIKQANILLKQGKKRDAAQAYFKAASSYPSPQKERVMLQAAEITAAMGDASLTNRYLSKIPAKALVGENGARYGYIKALLAVQLKDPNAAIKYLPATNKGVSAGLASKINQLRQSALAMGGKDNSGTAAVNVQAALVPTSVTKIGVLLPQSGSLGSVSQDIYQGMKTAKRALGKNTELTLYDVGAGGGVAQYQKAVADGADVIVGPLDKETLAAILAQPQILSRPILSLNYLTSNKNIPGALYQFGLLPEDEARQVANNAIARNQRNAIVLAPNSSWGERVANAFKTAYQSQGGQISIVEFYADAPSDYSANVQKVLAAGQGKANLVFVAASPSQARLLRPLLSQQAPNLPVYATSHIFSGRTDPSKDSSLDGIVYTEIPWIMESLQAGTLNSSTYPRMYALGMDAFLIAQNLPSIARNPAAKVNGKTGMINLAGNRQVQRSLTFATFANGVPHSLGR</sequence>
<dbReference type="Pfam" id="PF04348">
    <property type="entry name" value="LppC"/>
    <property type="match status" value="1"/>
</dbReference>
<accession>A0AA95KF97</accession>
<evidence type="ECO:0000256" key="2">
    <source>
        <dbReference type="SAM" id="SignalP"/>
    </source>
</evidence>
<organism evidence="3">
    <name type="scientific">Candidatus Thiocaldithrix dubininis</name>
    <dbReference type="NCBI Taxonomy" id="3080823"/>
    <lineage>
        <taxon>Bacteria</taxon>
        <taxon>Pseudomonadati</taxon>
        <taxon>Pseudomonadota</taxon>
        <taxon>Gammaproteobacteria</taxon>
        <taxon>Thiotrichales</taxon>
        <taxon>Thiotrichaceae</taxon>
        <taxon>Candidatus Thiocaldithrix</taxon>
    </lineage>
</organism>
<dbReference type="CDD" id="cd06339">
    <property type="entry name" value="PBP1_YraM_LppC_lipoprotein-like"/>
    <property type="match status" value="1"/>
</dbReference>
<feature type="chain" id="PRO_5041719535" evidence="2">
    <location>
        <begin position="20"/>
        <end position="504"/>
    </location>
</feature>
<dbReference type="PANTHER" id="PTHR38038:SF1">
    <property type="entry name" value="PENICILLIN-BINDING PROTEIN ACTIVATOR LPOA"/>
    <property type="match status" value="1"/>
</dbReference>
<dbReference type="PROSITE" id="PS51257">
    <property type="entry name" value="PROKAR_LIPOPROTEIN"/>
    <property type="match status" value="1"/>
</dbReference>
<evidence type="ECO:0000313" key="3">
    <source>
        <dbReference type="EMBL" id="WGZ90751.1"/>
    </source>
</evidence>
<protein>
    <submittedName>
        <fullName evidence="3">Penicillin-binding protein activator</fullName>
    </submittedName>
</protein>
<reference evidence="3" key="2">
    <citation type="submission" date="2023-04" db="EMBL/GenBank/DDBJ databases">
        <authorList>
            <person name="Beletskiy A.V."/>
            <person name="Mardanov A.V."/>
            <person name="Ravin N.V."/>
        </authorList>
    </citation>
    <scope>NUCLEOTIDE SEQUENCE</scope>
    <source>
        <strain evidence="3">GKL-01</strain>
    </source>
</reference>
<dbReference type="GO" id="GO:0009252">
    <property type="term" value="P:peptidoglycan biosynthetic process"/>
    <property type="evidence" value="ECO:0007669"/>
    <property type="project" value="TreeGrafter"/>
</dbReference>
<dbReference type="SUPFAM" id="SSF53822">
    <property type="entry name" value="Periplasmic binding protein-like I"/>
    <property type="match status" value="1"/>
</dbReference>
<dbReference type="Gene3D" id="3.40.50.2300">
    <property type="match status" value="2"/>
</dbReference>
<dbReference type="InterPro" id="IPR028082">
    <property type="entry name" value="Peripla_BP_I"/>
</dbReference>
<feature type="signal peptide" evidence="2">
    <location>
        <begin position="1"/>
        <end position="19"/>
    </location>
</feature>
<dbReference type="EMBL" id="CP124755">
    <property type="protein sequence ID" value="WGZ90751.1"/>
    <property type="molecule type" value="Genomic_DNA"/>
</dbReference>
<dbReference type="KEGG" id="tdu:QJT80_14850"/>
<evidence type="ECO:0000256" key="1">
    <source>
        <dbReference type="ARBA" id="ARBA00023136"/>
    </source>
</evidence>
<proteinExistence type="predicted"/>
<dbReference type="GO" id="GO:0030234">
    <property type="term" value="F:enzyme regulator activity"/>
    <property type="evidence" value="ECO:0007669"/>
    <property type="project" value="TreeGrafter"/>
</dbReference>
<keyword evidence="1" id="KW-0472">Membrane</keyword>
<dbReference type="Proteomes" id="UP001300672">
    <property type="component" value="Chromosome"/>
</dbReference>
<name>A0AA95KF97_9GAMM</name>
<keyword evidence="2" id="KW-0732">Signal</keyword>
<dbReference type="InterPro" id="IPR007443">
    <property type="entry name" value="LpoA"/>
</dbReference>
<reference evidence="3" key="1">
    <citation type="journal article" date="2023" name="Int. J. Mol. Sci.">
        <title>Metagenomics Revealed a New Genus 'Candidatus Thiocaldithrix dubininis' gen. nov., sp. nov. and a New Species 'Candidatus Thiothrix putei' sp. nov. in the Family Thiotrichaceae, Some Members of Which Have Traits of Both Na+- and H+-Motive Energetics.</title>
        <authorList>
            <person name="Ravin N.V."/>
            <person name="Muntyan M.S."/>
            <person name="Smolyakov D.D."/>
            <person name="Rudenko T.S."/>
            <person name="Beletsky A.V."/>
            <person name="Mardanov A.V."/>
            <person name="Grabovich M.Y."/>
        </authorList>
    </citation>
    <scope>NUCLEOTIDE SEQUENCE</scope>
    <source>
        <strain evidence="3">GKL-01</strain>
    </source>
</reference>